<gene>
    <name evidence="2" type="ORF">B1992_08600</name>
</gene>
<dbReference type="RefSeq" id="WP_162311073.1">
    <property type="nucleotide sequence ID" value="NZ_JACHGU010000001.1"/>
</dbReference>
<comment type="caution">
    <text evidence="2">The sequence shown here is derived from an EMBL/GenBank/DDBJ whole genome shotgun (WGS) entry which is preliminary data.</text>
</comment>
<keyword evidence="1" id="KW-0812">Transmembrane</keyword>
<sequence length="197" mass="22013">MTALDDPRLQPAAPGARSRRWLFWLCVGMPLAFVATAVPLAVRDGTIVLVAGGPALTIAVHLGGALVVLTVLWRFLAMMMNRQGIALDGDGLKVWSAFYRHRVPLAELDLARARVVDLDERVELRPSLWCNNTMTLPGFRAGWFRLGNRRRAFVALQDGRRKLWLPTHGRADLLIEPRDPAALLARLRELADARTRH</sequence>
<keyword evidence="1" id="KW-0472">Membrane</keyword>
<accession>A0A7V8GM97</accession>
<dbReference type="AlphaFoldDB" id="A0A7V8GM97"/>
<evidence type="ECO:0000256" key="1">
    <source>
        <dbReference type="SAM" id="Phobius"/>
    </source>
</evidence>
<evidence type="ECO:0000313" key="3">
    <source>
        <dbReference type="Proteomes" id="UP000462066"/>
    </source>
</evidence>
<evidence type="ECO:0008006" key="4">
    <source>
        <dbReference type="Google" id="ProtNLM"/>
    </source>
</evidence>
<proteinExistence type="predicted"/>
<dbReference type="EMBL" id="MWIP01000007">
    <property type="protein sequence ID" value="KAF1686275.1"/>
    <property type="molecule type" value="Genomic_DNA"/>
</dbReference>
<protein>
    <recommendedName>
        <fullName evidence="4">Bacterial Pleckstrin homology domain-containing protein</fullName>
    </recommendedName>
</protein>
<feature type="transmembrane region" description="Helical" evidence="1">
    <location>
        <begin position="21"/>
        <end position="41"/>
    </location>
</feature>
<keyword evidence="3" id="KW-1185">Reference proteome</keyword>
<feature type="transmembrane region" description="Helical" evidence="1">
    <location>
        <begin position="47"/>
        <end position="73"/>
    </location>
</feature>
<name>A0A7V8GM97_9GAMM</name>
<keyword evidence="1" id="KW-1133">Transmembrane helix</keyword>
<evidence type="ECO:0000313" key="2">
    <source>
        <dbReference type="EMBL" id="KAF1686275.1"/>
    </source>
</evidence>
<organism evidence="2 3">
    <name type="scientific">Pseudoxanthomonas broegbernensis</name>
    <dbReference type="NCBI Taxonomy" id="83619"/>
    <lineage>
        <taxon>Bacteria</taxon>
        <taxon>Pseudomonadati</taxon>
        <taxon>Pseudomonadota</taxon>
        <taxon>Gammaproteobacteria</taxon>
        <taxon>Lysobacterales</taxon>
        <taxon>Lysobacteraceae</taxon>
        <taxon>Pseudoxanthomonas</taxon>
    </lineage>
</organism>
<reference evidence="2 3" key="1">
    <citation type="submission" date="2017-10" db="EMBL/GenBank/DDBJ databases">
        <title>Whole genome sequencing of Pseudoxanthomonas broegbernensis DSM 12573(T).</title>
        <authorList>
            <person name="Kumar S."/>
            <person name="Bansal K."/>
            <person name="Kaur A."/>
            <person name="Patil P."/>
            <person name="Sharma S."/>
            <person name="Patil P.B."/>
        </authorList>
    </citation>
    <scope>NUCLEOTIDE SEQUENCE [LARGE SCALE GENOMIC DNA]</scope>
    <source>
        <strain evidence="2 3">DSM 12573</strain>
    </source>
</reference>
<dbReference type="Proteomes" id="UP000462066">
    <property type="component" value="Unassembled WGS sequence"/>
</dbReference>